<dbReference type="GO" id="GO:0042497">
    <property type="term" value="F:triacyl lipopeptide binding"/>
    <property type="evidence" value="ECO:0007669"/>
    <property type="project" value="TreeGrafter"/>
</dbReference>
<dbReference type="SUPFAM" id="SSF52200">
    <property type="entry name" value="Toll/Interleukin receptor TIR domain"/>
    <property type="match status" value="1"/>
</dbReference>
<keyword evidence="6 22" id="KW-0399">Innate immunity</keyword>
<keyword evidence="12 22" id="KW-0391">Immunity</keyword>
<proteinExistence type="inferred from homology"/>
<comment type="similarity">
    <text evidence="3 22">Belongs to the Toll-like receptor family.</text>
</comment>
<feature type="disulfide bond" evidence="23">
    <location>
        <begin position="381"/>
        <end position="410"/>
    </location>
</feature>
<dbReference type="PIRSF" id="PIRSF037595">
    <property type="entry name" value="Toll-like_receptor"/>
    <property type="match status" value="1"/>
</dbReference>
<gene>
    <name evidence="27" type="primary">TLR2</name>
</gene>
<evidence type="ECO:0000256" key="17">
    <source>
        <dbReference type="ARBA" id="ARBA00023170"/>
    </source>
</evidence>
<dbReference type="PRINTS" id="PR00019">
    <property type="entry name" value="LEURICHRPT"/>
</dbReference>
<keyword evidence="5" id="KW-1017">Isopeptide bond</keyword>
<evidence type="ECO:0000256" key="6">
    <source>
        <dbReference type="ARBA" id="ARBA00022588"/>
    </source>
</evidence>
<dbReference type="GO" id="GO:0006954">
    <property type="term" value="P:inflammatory response"/>
    <property type="evidence" value="ECO:0007669"/>
    <property type="project" value="UniProtKB-UniRule"/>
</dbReference>
<dbReference type="Pfam" id="PF01582">
    <property type="entry name" value="TIR"/>
    <property type="match status" value="1"/>
</dbReference>
<keyword evidence="20" id="KW-0968">Cytoplasmic vesicle</keyword>
<dbReference type="GeneID" id="102523960"/>
<dbReference type="GO" id="GO:0030670">
    <property type="term" value="C:phagocytic vesicle membrane"/>
    <property type="evidence" value="ECO:0007669"/>
    <property type="project" value="UniProtKB-SubCell"/>
</dbReference>
<evidence type="ECO:0000256" key="20">
    <source>
        <dbReference type="ARBA" id="ARBA00023329"/>
    </source>
</evidence>
<dbReference type="InterPro" id="IPR000157">
    <property type="entry name" value="TIR_dom"/>
</dbReference>
<evidence type="ECO:0000256" key="13">
    <source>
        <dbReference type="ARBA" id="ARBA00022989"/>
    </source>
</evidence>
<dbReference type="FunFam" id="3.80.10.10:FF:000046">
    <property type="entry name" value="Toll-like receptor 2"/>
    <property type="match status" value="1"/>
</dbReference>
<keyword evidence="14" id="KW-0520">NAD</keyword>
<evidence type="ECO:0000256" key="15">
    <source>
        <dbReference type="ARBA" id="ARBA00023136"/>
    </source>
</evidence>
<evidence type="ECO:0000256" key="2">
    <source>
        <dbReference type="ARBA" id="ARBA00004596"/>
    </source>
</evidence>
<dbReference type="SMART" id="SM00082">
    <property type="entry name" value="LRRCT"/>
    <property type="match status" value="1"/>
</dbReference>
<organism evidence="26 27">
    <name type="scientific">Camelus ferus</name>
    <name type="common">Wild bactrian camel</name>
    <name type="synonym">Camelus bactrianus ferus</name>
    <dbReference type="NCBI Taxonomy" id="419612"/>
    <lineage>
        <taxon>Eukaryota</taxon>
        <taxon>Metazoa</taxon>
        <taxon>Chordata</taxon>
        <taxon>Craniata</taxon>
        <taxon>Vertebrata</taxon>
        <taxon>Euteleostomi</taxon>
        <taxon>Mammalia</taxon>
        <taxon>Eutheria</taxon>
        <taxon>Laurasiatheria</taxon>
        <taxon>Artiodactyla</taxon>
        <taxon>Tylopoda</taxon>
        <taxon>Camelidae</taxon>
        <taxon>Camelus</taxon>
    </lineage>
</organism>
<evidence type="ECO:0000256" key="19">
    <source>
        <dbReference type="ARBA" id="ARBA00023198"/>
    </source>
</evidence>
<feature type="disulfide bond" evidence="23">
    <location>
        <begin position="58"/>
        <end position="64"/>
    </location>
</feature>
<evidence type="ECO:0000256" key="8">
    <source>
        <dbReference type="ARBA" id="ARBA00022692"/>
    </source>
</evidence>
<dbReference type="PROSITE" id="PS51450">
    <property type="entry name" value="LRR"/>
    <property type="match status" value="2"/>
</dbReference>
<keyword evidence="18" id="KW-0325">Glycoprotein</keyword>
<keyword evidence="9" id="KW-0732">Signal</keyword>
<dbReference type="SMART" id="SM00364">
    <property type="entry name" value="LRR_BAC"/>
    <property type="match status" value="4"/>
</dbReference>
<reference evidence="27" key="1">
    <citation type="submission" date="2025-08" db="UniProtKB">
        <authorList>
            <consortium name="RefSeq"/>
        </authorList>
    </citation>
    <scope>IDENTIFICATION</scope>
    <source>
        <tissue evidence="27">Ear skin</tissue>
    </source>
</reference>
<evidence type="ECO:0000256" key="9">
    <source>
        <dbReference type="ARBA" id="ARBA00022729"/>
    </source>
</evidence>
<dbReference type="GO" id="GO:0045121">
    <property type="term" value="C:membrane raft"/>
    <property type="evidence" value="ECO:0007669"/>
    <property type="project" value="UniProtKB-SubCell"/>
</dbReference>
<sequence>MRAPGVSAPRSVAPGVPVSRLGLRHWTMPHALWTVWVLAAAISLSKEGALDQAHSLSCDPTGVCDGRARSLNAIPPGLTAAVKSLDLSDNKITYVGNNDLQRCVGLKALRLGSNGVHTIEEDSFFPLRSLEHLDLSYNRLSNLSPSWFRTLSALKFLNLLGNPYKTLGETSLFSHLPNLRILKVGNSNPFSEIQEKDFSGLTFLEELEIDASNLQRYEPKSLRSIQNITHLILRMRQPVSLLEILGDLLSSVGHLELRDTDLNTFSISEIAVYETNTWINKLTFRNVKITDESFSELVKLLNYISGILEVEFDGCTLNGLGKFRTPVLGTLKYLGNLETLTVRKLTIPNFFLFYDLSSIYSLTGKVKRIIIENSKVFLVPCLLSQHLKSLEYLDLSENLMSEEYLENSACEHAWPFLQTLILRQNHLKSLEKTGEVLLTLKNLTHLDISKNNFDSMPENCQWPEKMKYLNLSSTRIHSLTYCIPLTLEILDISNNNLNSFSLILPQLKELYISRNKLKTLPDASSLPTLLVMRISRNTISTFSKEQLASFQKLKTLEAGGNSFICSCDFLSFTQGQRALAQVLIDWPENYLCDSPSHVRGRRVQDARLSVAECHRAAVVSAACCALFLLLLLTGVLCHHFHGVWYMKMMWAWLQAKRKPKKAPRGDLCYDAFVSYSEQDSYWVENLMVQELEHFNPPFKLCLHKRDFIPGKWIIDNIIDCIEKSHKTIFVLSENFVKSEWCKYELDFSHFRLFDESDDAAILILLEPIERKAIPQRFCKLRKIMNTKTYLEWPADEMQREGFWFNLRAAIKS</sequence>
<evidence type="ECO:0000256" key="18">
    <source>
        <dbReference type="ARBA" id="ARBA00023180"/>
    </source>
</evidence>
<dbReference type="GO" id="GO:0005886">
    <property type="term" value="C:plasma membrane"/>
    <property type="evidence" value="ECO:0007669"/>
    <property type="project" value="TreeGrafter"/>
</dbReference>
<dbReference type="SMART" id="SM00369">
    <property type="entry name" value="LRR_TYP"/>
    <property type="match status" value="5"/>
</dbReference>
<dbReference type="KEGG" id="cfr:102523960"/>
<dbReference type="CTD" id="7097"/>
<evidence type="ECO:0000256" key="1">
    <source>
        <dbReference type="ARBA" id="ARBA00004285"/>
    </source>
</evidence>
<accession>A0A8B8RUV4</accession>
<dbReference type="InterPro" id="IPR017241">
    <property type="entry name" value="Toll-like_receptor"/>
</dbReference>
<dbReference type="Proteomes" id="UP000694856">
    <property type="component" value="Chromosome 2"/>
</dbReference>
<dbReference type="InterPro" id="IPR035897">
    <property type="entry name" value="Toll_tir_struct_dom_sf"/>
</dbReference>
<dbReference type="InterPro" id="IPR003591">
    <property type="entry name" value="Leu-rich_rpt_typical-subtyp"/>
</dbReference>
<dbReference type="GO" id="GO:0045087">
    <property type="term" value="P:innate immune response"/>
    <property type="evidence" value="ECO:0007669"/>
    <property type="project" value="UniProtKB-UniRule"/>
</dbReference>
<evidence type="ECO:0000256" key="23">
    <source>
        <dbReference type="PIRSR" id="PIRSR037595-2"/>
    </source>
</evidence>
<evidence type="ECO:0000256" key="22">
    <source>
        <dbReference type="PIRNR" id="PIRNR037595"/>
    </source>
</evidence>
<comment type="function">
    <text evidence="21">Cooperates with LY96 to mediate the innate immune response to bacterial lipoproteins and other microbial cell wall components. Cooperates with TLR1 or TLR6 to mediate the innate immune response to bacterial lipoproteins or lipopeptides. Acts via MYD88 and TRAF6, leading to NF-kappa-B activation, cytokine secretion and the inflammatory response. May also promote apoptosis in response to lipoproteins. Forms activation clusters composed of several receptors depending on the ligand, these clusters trigger signaling from the cell surface and subsequently are targeted to the Golgi in a lipid-raft dependent pathway. Forms the cluster TLR2:TLR6:CD14:CD36 in response to diacylated lipopeptides and TLR2:TLR1:CD14 in response to triacylated lipopeptides.</text>
</comment>
<dbReference type="PANTHER" id="PTHR24365:SF17">
    <property type="entry name" value="TOLL-LIKE RECEPTOR 2"/>
    <property type="match status" value="1"/>
</dbReference>
<keyword evidence="15 24" id="KW-0472">Membrane</keyword>
<dbReference type="RefSeq" id="XP_032321054.1">
    <property type="nucleotide sequence ID" value="XM_032465163.1"/>
</dbReference>
<dbReference type="PRINTS" id="PR01537">
    <property type="entry name" value="INTRLKN1R1F"/>
</dbReference>
<evidence type="ECO:0000256" key="11">
    <source>
        <dbReference type="ARBA" id="ARBA00022843"/>
    </source>
</evidence>
<evidence type="ECO:0000256" key="4">
    <source>
        <dbReference type="ARBA" id="ARBA00017391"/>
    </source>
</evidence>
<evidence type="ECO:0000256" key="10">
    <source>
        <dbReference type="ARBA" id="ARBA00022737"/>
    </source>
</evidence>
<keyword evidence="16 23" id="KW-1015">Disulfide bond</keyword>
<evidence type="ECO:0000313" key="27">
    <source>
        <dbReference type="RefSeq" id="XP_032321054.1"/>
    </source>
</evidence>
<evidence type="ECO:0000256" key="16">
    <source>
        <dbReference type="ARBA" id="ARBA00023157"/>
    </source>
</evidence>
<dbReference type="Gene3D" id="3.80.10.10">
    <property type="entry name" value="Ribonuclease Inhibitor"/>
    <property type="match status" value="1"/>
</dbReference>
<name>A0A8B8RUV4_CAMFR</name>
<dbReference type="GO" id="GO:0004888">
    <property type="term" value="F:transmembrane signaling receptor activity"/>
    <property type="evidence" value="ECO:0007669"/>
    <property type="project" value="InterPro"/>
</dbReference>
<keyword evidence="17 22" id="KW-0675">Receptor</keyword>
<dbReference type="Gene3D" id="3.40.50.10140">
    <property type="entry name" value="Toll/interleukin-1 receptor homology (TIR) domain"/>
    <property type="match status" value="1"/>
</dbReference>
<dbReference type="SUPFAM" id="SSF52058">
    <property type="entry name" value="L domain-like"/>
    <property type="match status" value="3"/>
</dbReference>
<evidence type="ECO:0000256" key="21">
    <source>
        <dbReference type="ARBA" id="ARBA00045303"/>
    </source>
</evidence>
<evidence type="ECO:0000256" key="14">
    <source>
        <dbReference type="ARBA" id="ARBA00023027"/>
    </source>
</evidence>
<evidence type="ECO:0000256" key="5">
    <source>
        <dbReference type="ARBA" id="ARBA00022499"/>
    </source>
</evidence>
<dbReference type="GO" id="GO:0002224">
    <property type="term" value="P:toll-like receptor signaling pathway"/>
    <property type="evidence" value="ECO:0007669"/>
    <property type="project" value="UniProtKB-UniRule"/>
</dbReference>
<dbReference type="SMART" id="SM00255">
    <property type="entry name" value="TIR"/>
    <property type="match status" value="1"/>
</dbReference>
<evidence type="ECO:0000313" key="26">
    <source>
        <dbReference type="Proteomes" id="UP000694856"/>
    </source>
</evidence>
<dbReference type="InterPro" id="IPR000483">
    <property type="entry name" value="Cys-rich_flank_reg_C"/>
</dbReference>
<evidence type="ECO:0000256" key="12">
    <source>
        <dbReference type="ARBA" id="ARBA00022859"/>
    </source>
</evidence>
<dbReference type="PROSITE" id="PS50104">
    <property type="entry name" value="TIR"/>
    <property type="match status" value="1"/>
</dbReference>
<evidence type="ECO:0000259" key="25">
    <source>
        <dbReference type="PROSITE" id="PS50104"/>
    </source>
</evidence>
<keyword evidence="10" id="KW-0677">Repeat</keyword>
<evidence type="ECO:0000256" key="24">
    <source>
        <dbReference type="SAM" id="Phobius"/>
    </source>
</evidence>
<evidence type="ECO:0000256" key="7">
    <source>
        <dbReference type="ARBA" id="ARBA00022614"/>
    </source>
</evidence>
<feature type="transmembrane region" description="Helical" evidence="24">
    <location>
        <begin position="617"/>
        <end position="640"/>
    </location>
</feature>
<feature type="disulfide bond" evidence="23">
    <location>
        <begin position="460"/>
        <end position="482"/>
    </location>
</feature>
<protein>
    <recommendedName>
        <fullName evidence="4 22">Toll-like receptor 2</fullName>
    </recommendedName>
</protein>
<dbReference type="PANTHER" id="PTHR24365">
    <property type="entry name" value="TOLL-LIKE RECEPTOR"/>
    <property type="match status" value="1"/>
</dbReference>
<dbReference type="GO" id="GO:0043235">
    <property type="term" value="C:receptor complex"/>
    <property type="evidence" value="ECO:0007669"/>
    <property type="project" value="TreeGrafter"/>
</dbReference>
<dbReference type="Pfam" id="PF13516">
    <property type="entry name" value="LRR_6"/>
    <property type="match status" value="1"/>
</dbReference>
<dbReference type="FunFam" id="3.40.50.10140:FF:000001">
    <property type="entry name" value="Toll-like receptor 2"/>
    <property type="match status" value="1"/>
</dbReference>
<comment type="subcellular location">
    <subcellularLocation>
        <location evidence="2">Cytoplasmic vesicle</location>
        <location evidence="2">Phagosome membrane</location>
        <topology evidence="2">Single-pass type I membrane protein</topology>
    </subcellularLocation>
    <subcellularLocation>
        <location evidence="1">Membrane raft</location>
    </subcellularLocation>
</comment>
<keyword evidence="7" id="KW-0433">Leucine-rich repeat</keyword>
<keyword evidence="13 24" id="KW-1133">Transmembrane helix</keyword>
<keyword evidence="8 24" id="KW-0812">Transmembrane</keyword>
<keyword evidence="19 22" id="KW-0395">Inflammatory response</keyword>
<keyword evidence="11" id="KW-0832">Ubl conjugation</keyword>
<keyword evidence="26" id="KW-1185">Reference proteome</keyword>
<dbReference type="InterPro" id="IPR032675">
    <property type="entry name" value="LRR_dom_sf"/>
</dbReference>
<dbReference type="InterPro" id="IPR001611">
    <property type="entry name" value="Leu-rich_rpt"/>
</dbReference>
<dbReference type="Pfam" id="PF13855">
    <property type="entry name" value="LRR_8"/>
    <property type="match status" value="2"/>
</dbReference>
<dbReference type="AlphaFoldDB" id="A0A8B8RUV4"/>
<dbReference type="SMART" id="SM00365">
    <property type="entry name" value="LRR_SD22"/>
    <property type="match status" value="6"/>
</dbReference>
<evidence type="ECO:0000256" key="3">
    <source>
        <dbReference type="ARBA" id="ARBA00009634"/>
    </source>
</evidence>
<feature type="domain" description="TIR" evidence="25">
    <location>
        <begin position="667"/>
        <end position="810"/>
    </location>
</feature>